<dbReference type="AlphaFoldDB" id="A0A8H4U326"/>
<organism evidence="2 3">
    <name type="scientific">Fusarium zealandicum</name>
    <dbReference type="NCBI Taxonomy" id="1053134"/>
    <lineage>
        <taxon>Eukaryota</taxon>
        <taxon>Fungi</taxon>
        <taxon>Dikarya</taxon>
        <taxon>Ascomycota</taxon>
        <taxon>Pezizomycotina</taxon>
        <taxon>Sordariomycetes</taxon>
        <taxon>Hypocreomycetidae</taxon>
        <taxon>Hypocreales</taxon>
        <taxon>Nectriaceae</taxon>
        <taxon>Fusarium</taxon>
        <taxon>Fusarium staphyleae species complex</taxon>
    </lineage>
</organism>
<dbReference type="OrthoDB" id="5428925at2759"/>
<feature type="compositionally biased region" description="Polar residues" evidence="1">
    <location>
        <begin position="7"/>
        <end position="24"/>
    </location>
</feature>
<feature type="compositionally biased region" description="Basic and acidic residues" evidence="1">
    <location>
        <begin position="129"/>
        <end position="138"/>
    </location>
</feature>
<gene>
    <name evidence="2" type="ORF">FZEAL_10343</name>
</gene>
<evidence type="ECO:0000256" key="1">
    <source>
        <dbReference type="SAM" id="MobiDB-lite"/>
    </source>
</evidence>
<evidence type="ECO:0000313" key="3">
    <source>
        <dbReference type="Proteomes" id="UP000635477"/>
    </source>
</evidence>
<dbReference type="Proteomes" id="UP000635477">
    <property type="component" value="Unassembled WGS sequence"/>
</dbReference>
<protein>
    <submittedName>
        <fullName evidence="2">Uncharacterized protein</fullName>
    </submittedName>
</protein>
<comment type="caution">
    <text evidence="2">The sequence shown here is derived from an EMBL/GenBank/DDBJ whole genome shotgun (WGS) entry which is preliminary data.</text>
</comment>
<reference evidence="2" key="2">
    <citation type="submission" date="2020-05" db="EMBL/GenBank/DDBJ databases">
        <authorList>
            <person name="Kim H.-S."/>
            <person name="Proctor R.H."/>
            <person name="Brown D.W."/>
        </authorList>
    </citation>
    <scope>NUCLEOTIDE SEQUENCE</scope>
    <source>
        <strain evidence="2">NRRL 22465</strain>
    </source>
</reference>
<name>A0A8H4U326_9HYPO</name>
<dbReference type="EMBL" id="JABEYC010001136">
    <property type="protein sequence ID" value="KAF4968787.1"/>
    <property type="molecule type" value="Genomic_DNA"/>
</dbReference>
<accession>A0A8H4U326</accession>
<keyword evidence="3" id="KW-1185">Reference proteome</keyword>
<reference evidence="2" key="1">
    <citation type="journal article" date="2020" name="BMC Genomics">
        <title>Correction to: Identification and distribution of gene clusters required for synthesis of sphingolipid metabolism inhibitors in diverse species of the filamentous fungus Fusarium.</title>
        <authorList>
            <person name="Kim H.S."/>
            <person name="Lohmar J.M."/>
            <person name="Busman M."/>
            <person name="Brown D.W."/>
            <person name="Naumann T.A."/>
            <person name="Divon H.H."/>
            <person name="Lysoe E."/>
            <person name="Uhlig S."/>
            <person name="Proctor R.H."/>
        </authorList>
    </citation>
    <scope>NUCLEOTIDE SEQUENCE</scope>
    <source>
        <strain evidence="2">NRRL 22465</strain>
    </source>
</reference>
<evidence type="ECO:0000313" key="2">
    <source>
        <dbReference type="EMBL" id="KAF4968787.1"/>
    </source>
</evidence>
<proteinExistence type="predicted"/>
<sequence>MKKPWKTTPSAGGTARPQTGQQSIRGRISGPVPISTSLDDEFPIRNPGTSIATPVQEDFEESQPDYAMTGRSHQFKSPVFPDSRRNGARTSKDEPRNSIQGRVHGTMARLQKAEPANHPRHSFVSADGVHIRDRDRPQRKQSTLRGALGKLFNRKKKPNGNDSPNNTDSETGSVPPRPDRRSTAEGSRPDLVPSLRIQAVCISTDHRV</sequence>
<feature type="compositionally biased region" description="Polar residues" evidence="1">
    <location>
        <begin position="160"/>
        <end position="172"/>
    </location>
</feature>
<feature type="compositionally biased region" description="Basic and acidic residues" evidence="1">
    <location>
        <begin position="82"/>
        <end position="96"/>
    </location>
</feature>
<feature type="region of interest" description="Disordered" evidence="1">
    <location>
        <begin position="1"/>
        <end position="194"/>
    </location>
</feature>